<dbReference type="Proteomes" id="UP001501729">
    <property type="component" value="Unassembled WGS sequence"/>
</dbReference>
<dbReference type="InterPro" id="IPR017946">
    <property type="entry name" value="PLC-like_Pdiesterase_TIM-brl"/>
</dbReference>
<reference evidence="2 3" key="1">
    <citation type="journal article" date="2019" name="Int. J. Syst. Evol. Microbiol.">
        <title>The Global Catalogue of Microorganisms (GCM) 10K type strain sequencing project: providing services to taxonomists for standard genome sequencing and annotation.</title>
        <authorList>
            <consortium name="The Broad Institute Genomics Platform"/>
            <consortium name="The Broad Institute Genome Sequencing Center for Infectious Disease"/>
            <person name="Wu L."/>
            <person name="Ma J."/>
        </authorList>
    </citation>
    <scope>NUCLEOTIDE SEQUENCE [LARGE SCALE GENOMIC DNA]</scope>
    <source>
        <strain evidence="2 3">JCM 17504</strain>
    </source>
</reference>
<dbReference type="PANTHER" id="PTHR46211">
    <property type="entry name" value="GLYCEROPHOSPHORYL DIESTER PHOSPHODIESTERASE"/>
    <property type="match status" value="1"/>
</dbReference>
<sequence length="113" mass="12304">MSGSARDDAEMIEIDVVPCADGEVVVLHDNGLSERDDGEQSLTNADELVWEMDCESVLNAEVLESGQTVSTLREVMKTIPSSICVNIEMKNPGSEEVISEGLSCQELETQEEL</sequence>
<dbReference type="Gene3D" id="3.20.20.190">
    <property type="entry name" value="Phosphatidylinositol (PI) phosphodiesterase"/>
    <property type="match status" value="1"/>
</dbReference>
<evidence type="ECO:0000313" key="3">
    <source>
        <dbReference type="Proteomes" id="UP001501729"/>
    </source>
</evidence>
<dbReference type="PROSITE" id="PS51704">
    <property type="entry name" value="GP_PDE"/>
    <property type="match status" value="1"/>
</dbReference>
<dbReference type="InterPro" id="IPR030395">
    <property type="entry name" value="GP_PDE_dom"/>
</dbReference>
<name>A0AAV3UK03_9EURY</name>
<dbReference type="PANTHER" id="PTHR46211:SF14">
    <property type="entry name" value="GLYCEROPHOSPHODIESTER PHOSPHODIESTERASE"/>
    <property type="match status" value="1"/>
</dbReference>
<organism evidence="2 3">
    <name type="scientific">Haladaptatus pallidirubidus</name>
    <dbReference type="NCBI Taxonomy" id="1008152"/>
    <lineage>
        <taxon>Archaea</taxon>
        <taxon>Methanobacteriati</taxon>
        <taxon>Methanobacteriota</taxon>
        <taxon>Stenosarchaea group</taxon>
        <taxon>Halobacteria</taxon>
        <taxon>Halobacteriales</taxon>
        <taxon>Haladaptataceae</taxon>
        <taxon>Haladaptatus</taxon>
    </lineage>
</organism>
<protein>
    <recommendedName>
        <fullName evidence="1">GP-PDE domain-containing protein</fullName>
    </recommendedName>
</protein>
<proteinExistence type="predicted"/>
<dbReference type="EMBL" id="BAABKX010000013">
    <property type="protein sequence ID" value="GAA5053546.1"/>
    <property type="molecule type" value="Genomic_DNA"/>
</dbReference>
<accession>A0AAV3UK03</accession>
<dbReference type="AlphaFoldDB" id="A0AAV3UK03"/>
<evidence type="ECO:0000259" key="1">
    <source>
        <dbReference type="PROSITE" id="PS51704"/>
    </source>
</evidence>
<dbReference type="GO" id="GO:0006629">
    <property type="term" value="P:lipid metabolic process"/>
    <property type="evidence" value="ECO:0007669"/>
    <property type="project" value="InterPro"/>
</dbReference>
<feature type="domain" description="GP-PDE" evidence="1">
    <location>
        <begin position="1"/>
        <end position="113"/>
    </location>
</feature>
<dbReference type="GO" id="GO:0008081">
    <property type="term" value="F:phosphoric diester hydrolase activity"/>
    <property type="evidence" value="ECO:0007669"/>
    <property type="project" value="InterPro"/>
</dbReference>
<evidence type="ECO:0000313" key="2">
    <source>
        <dbReference type="EMBL" id="GAA5053546.1"/>
    </source>
</evidence>
<gene>
    <name evidence="2" type="ORF">GCM10025751_30950</name>
</gene>
<dbReference type="SUPFAM" id="SSF51695">
    <property type="entry name" value="PLC-like phosphodiesterases"/>
    <property type="match status" value="1"/>
</dbReference>
<keyword evidence="3" id="KW-1185">Reference proteome</keyword>
<comment type="caution">
    <text evidence="2">The sequence shown here is derived from an EMBL/GenBank/DDBJ whole genome shotgun (WGS) entry which is preliminary data.</text>
</comment>
<dbReference type="Pfam" id="PF03009">
    <property type="entry name" value="GDPD"/>
    <property type="match status" value="1"/>
</dbReference>